<evidence type="ECO:0000256" key="7">
    <source>
        <dbReference type="ARBA" id="ARBA00022842"/>
    </source>
</evidence>
<sequence>MTQNPPGLMISAPSSGTGKTTVMLGLLRALAEDGMIVQPYKSGPDYIDPAFHLAAAKRPSFNLDTWAMAPDLLDAVASQAIGAEICIGEGSMGLYDGVATRGQTAFGTSAETAKRMGWPVILVVDVGGQAQSAAATALGFKNYDTDVPFAGVILNRVASPRHERLTRLGMEKAGIKVLGSLPRRGDLSLPERHLGLIQAVEHPDLEAAIAGYATFLRDNVDLAAIKSAALSGAAPVARPLPKPPAQRIALARDAAFSFTYPHLLTGWRNAGAEILPFSPLADEAPAPDADLVWLPGGYPELHGGTLAAAAKFRAGLQKHAATKPVHGECGGYMALGEALIDKEGNRHQMAGLLGLVTSYEKRKFHLGYRRAVLQSAMPGFAAGDALRGHEFHYTTILDEPDAPLAQVFDADGNPVPETGSIKGNVTGSFFHLITGETS</sequence>
<feature type="site" description="Increases nucleophilicity of active site Cys" evidence="9">
    <location>
        <position position="431"/>
    </location>
</feature>
<feature type="domain" description="CobQ/CobB/MinD/ParA nucleotide binding" evidence="10">
    <location>
        <begin position="9"/>
        <end position="194"/>
    </location>
</feature>
<comment type="domain">
    <text evidence="9">Comprises of two domains. The C-terminal domain contains the binding site for glutamine and catalyzes the hydrolysis of this substrate to glutamate and ammonia. The N-terminal domain is anticipated to bind ATP and hydrogenobyrinate and catalyzes the ultimate synthesis of the diamide product. The ammonia produced via the glutaminase domain is probably translocated to the adjacent domain via a molecular tunnel, where it reacts with an activated intermediate.</text>
</comment>
<dbReference type="Gene3D" id="3.40.50.300">
    <property type="entry name" value="P-loop containing nucleotide triphosphate hydrolases"/>
    <property type="match status" value="1"/>
</dbReference>
<dbReference type="EMBL" id="CP033219">
    <property type="protein sequence ID" value="AZV77379.1"/>
    <property type="molecule type" value="Genomic_DNA"/>
</dbReference>
<keyword evidence="6 9" id="KW-0067">ATP-binding</keyword>
<dbReference type="InterPro" id="IPR004484">
    <property type="entry name" value="CbiA/CobB_synth"/>
</dbReference>
<dbReference type="SUPFAM" id="SSF52540">
    <property type="entry name" value="P-loop containing nucleoside triphosphate hydrolases"/>
    <property type="match status" value="1"/>
</dbReference>
<proteinExistence type="inferred from homology"/>
<keyword evidence="8 9" id="KW-0315">Glutamine amidotransferase</keyword>
<evidence type="ECO:0000313" key="12">
    <source>
        <dbReference type="EMBL" id="AZV77379.1"/>
    </source>
</evidence>
<dbReference type="SUPFAM" id="SSF52317">
    <property type="entry name" value="Class I glutamine amidotransferase-like"/>
    <property type="match status" value="1"/>
</dbReference>
<dbReference type="InterPro" id="IPR027417">
    <property type="entry name" value="P-loop_NTPase"/>
</dbReference>
<evidence type="ECO:0000259" key="11">
    <source>
        <dbReference type="Pfam" id="PF07685"/>
    </source>
</evidence>
<dbReference type="EC" id="6.3.5.9" evidence="9"/>
<dbReference type="Gene3D" id="3.40.50.880">
    <property type="match status" value="1"/>
</dbReference>
<name>A0A3T0N064_9RHOB</name>
<comment type="function">
    <text evidence="9">Catalyzes the ATP-dependent amidation of the two carboxylate groups at positions a and c of hydrogenobyrinate, using either L-glutamine or ammonia as the nitrogen source.</text>
</comment>
<evidence type="ECO:0000259" key="10">
    <source>
        <dbReference type="Pfam" id="PF01656"/>
    </source>
</evidence>
<evidence type="ECO:0000256" key="3">
    <source>
        <dbReference type="ARBA" id="ARBA00022573"/>
    </source>
</evidence>
<evidence type="ECO:0000256" key="1">
    <source>
        <dbReference type="ARBA" id="ARBA00001946"/>
    </source>
</evidence>
<dbReference type="KEGG" id="sedi:EBB79_05395"/>
<dbReference type="InterPro" id="IPR011698">
    <property type="entry name" value="GATase_3"/>
</dbReference>
<dbReference type="Proteomes" id="UP000283063">
    <property type="component" value="Chromosome"/>
</dbReference>
<dbReference type="AlphaFoldDB" id="A0A3T0N064"/>
<evidence type="ECO:0000256" key="4">
    <source>
        <dbReference type="ARBA" id="ARBA00022598"/>
    </source>
</evidence>
<evidence type="ECO:0000256" key="2">
    <source>
        <dbReference type="ARBA" id="ARBA00006205"/>
    </source>
</evidence>
<comment type="catalytic activity">
    <reaction evidence="9">
        <text>hydrogenobyrinate + 2 L-glutamine + 2 ATP + 2 H2O = hydrogenobyrinate a,c-diamide + 2 L-glutamate + 2 ADP + 2 phosphate + 2 H(+)</text>
        <dbReference type="Rhea" id="RHEA:12544"/>
        <dbReference type="ChEBI" id="CHEBI:15377"/>
        <dbReference type="ChEBI" id="CHEBI:15378"/>
        <dbReference type="ChEBI" id="CHEBI:29985"/>
        <dbReference type="ChEBI" id="CHEBI:30616"/>
        <dbReference type="ChEBI" id="CHEBI:43474"/>
        <dbReference type="ChEBI" id="CHEBI:58359"/>
        <dbReference type="ChEBI" id="CHEBI:77873"/>
        <dbReference type="ChEBI" id="CHEBI:77874"/>
        <dbReference type="ChEBI" id="CHEBI:456216"/>
        <dbReference type="EC" id="6.3.5.9"/>
    </reaction>
</comment>
<dbReference type="GO" id="GO:0005524">
    <property type="term" value="F:ATP binding"/>
    <property type="evidence" value="ECO:0007669"/>
    <property type="project" value="UniProtKB-UniRule"/>
</dbReference>
<evidence type="ECO:0000256" key="8">
    <source>
        <dbReference type="ARBA" id="ARBA00022962"/>
    </source>
</evidence>
<keyword evidence="13" id="KW-1185">Reference proteome</keyword>
<comment type="miscellaneous">
    <text evidence="9">The a and c carboxylates of hydrogenobyrinate are activated for nucleophilic attack via formation of a phosphorylated intermediate by ATP. CobB catalyzes first the amidation of the c-carboxylate, and then that of the a-carboxylate.</text>
</comment>
<dbReference type="GO" id="GO:0043802">
    <property type="term" value="F:hydrogenobyrinic acid a,c-diamide synthase (glutamine-hydrolysing) activity"/>
    <property type="evidence" value="ECO:0007669"/>
    <property type="project" value="UniProtKB-UniRule"/>
</dbReference>
<dbReference type="HAMAP" id="MF_00027">
    <property type="entry name" value="CobB_CbiA"/>
    <property type="match status" value="1"/>
</dbReference>
<evidence type="ECO:0000313" key="13">
    <source>
        <dbReference type="Proteomes" id="UP000283063"/>
    </source>
</evidence>
<evidence type="ECO:0000256" key="5">
    <source>
        <dbReference type="ARBA" id="ARBA00022741"/>
    </source>
</evidence>
<reference evidence="12 13" key="1">
    <citation type="submission" date="2018-10" db="EMBL/GenBank/DDBJ databases">
        <title>Parasedimentitalea marina sp. nov., a psychrophilic bacterium isolated from deep seawater of the New Britain Trench.</title>
        <authorList>
            <person name="Cao J."/>
        </authorList>
    </citation>
    <scope>NUCLEOTIDE SEQUENCE [LARGE SCALE GENOMIC DNA]</scope>
    <source>
        <strain evidence="12 13">W43</strain>
    </source>
</reference>
<dbReference type="NCBIfam" id="NF002204">
    <property type="entry name" value="PRK01077.1"/>
    <property type="match status" value="1"/>
</dbReference>
<accession>A0A3T0N064</accession>
<protein>
    <recommendedName>
        <fullName evidence="9">Hydrogenobyrinate a,c-diamide synthase</fullName>
        <ecNumber evidence="9">6.3.5.9</ecNumber>
    </recommendedName>
    <alternativeName>
        <fullName evidence="9">Hydrogenobyrinic acid a,c-diamide synthase</fullName>
    </alternativeName>
</protein>
<keyword evidence="5 9" id="KW-0547">Nucleotide-binding</keyword>
<dbReference type="Pfam" id="PF07685">
    <property type="entry name" value="GATase_3"/>
    <property type="match status" value="1"/>
</dbReference>
<comment type="similarity">
    <text evidence="9">Belongs to the CobB/CbiA family.</text>
</comment>
<dbReference type="CDD" id="cd05388">
    <property type="entry name" value="CobB_N"/>
    <property type="match status" value="1"/>
</dbReference>
<dbReference type="RefSeq" id="WP_127747935.1">
    <property type="nucleotide sequence ID" value="NZ_CP033219.1"/>
</dbReference>
<evidence type="ECO:0000256" key="9">
    <source>
        <dbReference type="HAMAP-Rule" id="MF_00027"/>
    </source>
</evidence>
<feature type="active site" description="Nucleophile" evidence="9">
    <location>
        <position position="329"/>
    </location>
</feature>
<dbReference type="InterPro" id="IPR029062">
    <property type="entry name" value="Class_I_gatase-like"/>
</dbReference>
<keyword evidence="3 9" id="KW-0169">Cobalamin biosynthesis</keyword>
<keyword evidence="4 9" id="KW-0436">Ligase</keyword>
<comment type="pathway">
    <text evidence="9">Cofactor biosynthesis; adenosylcobalamin biosynthesis; cob(II)yrinate a,c-diamide from precorrin-2 (aerobic route): step 9/10.</text>
</comment>
<dbReference type="InterPro" id="IPR002586">
    <property type="entry name" value="CobQ/CobB/MinD/ParA_Nub-bd_dom"/>
</dbReference>
<organism evidence="12 13">
    <name type="scientific">Parasedimentitalea marina</name>
    <dbReference type="NCBI Taxonomy" id="2483033"/>
    <lineage>
        <taxon>Bacteria</taxon>
        <taxon>Pseudomonadati</taxon>
        <taxon>Pseudomonadota</taxon>
        <taxon>Alphaproteobacteria</taxon>
        <taxon>Rhodobacterales</taxon>
        <taxon>Paracoccaceae</taxon>
        <taxon>Parasedimentitalea</taxon>
    </lineage>
</organism>
<comment type="similarity">
    <text evidence="2">Belongs to the CobB/CobQ family. CobQ subfamily.</text>
</comment>
<dbReference type="NCBIfam" id="TIGR00379">
    <property type="entry name" value="cobB"/>
    <property type="match status" value="1"/>
</dbReference>
<dbReference type="UniPathway" id="UPA00148">
    <property type="reaction ID" value="UER00220"/>
</dbReference>
<feature type="domain" description="CobB/CobQ-like glutamine amidotransferase" evidence="11">
    <location>
        <begin position="247"/>
        <end position="435"/>
    </location>
</feature>
<comment type="cofactor">
    <cofactor evidence="1 9">
        <name>Mg(2+)</name>
        <dbReference type="ChEBI" id="CHEBI:18420"/>
    </cofactor>
</comment>
<dbReference type="GO" id="GO:0042242">
    <property type="term" value="F:cobyrinic acid a,c-diamide synthase activity"/>
    <property type="evidence" value="ECO:0007669"/>
    <property type="project" value="InterPro"/>
</dbReference>
<dbReference type="PANTHER" id="PTHR43873:SF1">
    <property type="entry name" value="COBYRINATE A,C-DIAMIDE SYNTHASE"/>
    <property type="match status" value="1"/>
</dbReference>
<dbReference type="PROSITE" id="PS51274">
    <property type="entry name" value="GATASE_COBBQ"/>
    <property type="match status" value="1"/>
</dbReference>
<dbReference type="PANTHER" id="PTHR43873">
    <property type="entry name" value="COBYRINATE A,C-DIAMIDE SYNTHASE"/>
    <property type="match status" value="1"/>
</dbReference>
<dbReference type="OrthoDB" id="9764035at2"/>
<dbReference type="Pfam" id="PF01656">
    <property type="entry name" value="CbiA"/>
    <property type="match status" value="1"/>
</dbReference>
<dbReference type="GO" id="GO:0009236">
    <property type="term" value="P:cobalamin biosynthetic process"/>
    <property type="evidence" value="ECO:0007669"/>
    <property type="project" value="UniProtKB-UniRule"/>
</dbReference>
<gene>
    <name evidence="9" type="primary">cobB</name>
    <name evidence="12" type="ORF">EBB79_05395</name>
</gene>
<evidence type="ECO:0000256" key="6">
    <source>
        <dbReference type="ARBA" id="ARBA00022840"/>
    </source>
</evidence>
<keyword evidence="7 9" id="KW-0460">Magnesium</keyword>